<protein>
    <submittedName>
        <fullName evidence="1">Uncharacterized protein</fullName>
    </submittedName>
</protein>
<name>A0A843TGP4_COLES</name>
<comment type="caution">
    <text evidence="1">The sequence shown here is derived from an EMBL/GenBank/DDBJ whole genome shotgun (WGS) entry which is preliminary data.</text>
</comment>
<keyword evidence="2" id="KW-1185">Reference proteome</keyword>
<sequence>MEVYRWRGRSKLKTIVEGLYITVGSASSDWSNWAAARERGAWSGDACGTGPRRLGRLRWARLLHGLHLPRLPLAGEELHLLHRAAPEKGIPPKLEPHSREDLGKQRKVFKKWRDSPAAFEKWRMAL</sequence>
<proteinExistence type="predicted"/>
<evidence type="ECO:0000313" key="2">
    <source>
        <dbReference type="Proteomes" id="UP000652761"/>
    </source>
</evidence>
<reference evidence="1" key="1">
    <citation type="submission" date="2017-07" db="EMBL/GenBank/DDBJ databases">
        <title>Taro Niue Genome Assembly and Annotation.</title>
        <authorList>
            <person name="Atibalentja N."/>
            <person name="Keating K."/>
            <person name="Fields C.J."/>
        </authorList>
    </citation>
    <scope>NUCLEOTIDE SEQUENCE</scope>
    <source>
        <strain evidence="1">Niue_2</strain>
        <tissue evidence="1">Leaf</tissue>
    </source>
</reference>
<gene>
    <name evidence="1" type="ORF">Taro_001606</name>
</gene>
<dbReference type="Proteomes" id="UP000652761">
    <property type="component" value="Unassembled WGS sequence"/>
</dbReference>
<accession>A0A843TGP4</accession>
<organism evidence="1 2">
    <name type="scientific">Colocasia esculenta</name>
    <name type="common">Wild taro</name>
    <name type="synonym">Arum esculentum</name>
    <dbReference type="NCBI Taxonomy" id="4460"/>
    <lineage>
        <taxon>Eukaryota</taxon>
        <taxon>Viridiplantae</taxon>
        <taxon>Streptophyta</taxon>
        <taxon>Embryophyta</taxon>
        <taxon>Tracheophyta</taxon>
        <taxon>Spermatophyta</taxon>
        <taxon>Magnoliopsida</taxon>
        <taxon>Liliopsida</taxon>
        <taxon>Araceae</taxon>
        <taxon>Aroideae</taxon>
        <taxon>Colocasieae</taxon>
        <taxon>Colocasia</taxon>
    </lineage>
</organism>
<evidence type="ECO:0000313" key="1">
    <source>
        <dbReference type="EMBL" id="MQL69317.1"/>
    </source>
</evidence>
<dbReference type="AlphaFoldDB" id="A0A843TGP4"/>
<dbReference type="EMBL" id="NMUH01000034">
    <property type="protein sequence ID" value="MQL69317.1"/>
    <property type="molecule type" value="Genomic_DNA"/>
</dbReference>